<dbReference type="InterPro" id="IPR006768">
    <property type="entry name" value="Cwf19-like_C_dom-1"/>
</dbReference>
<protein>
    <submittedName>
        <fullName evidence="4">CwfJ C-terminus 1-domain-containing protein-like protein</fullName>
    </submittedName>
</protein>
<dbReference type="PANTHER" id="PTHR12072:SF4">
    <property type="entry name" value="CWF19-LIKE PROTEIN 1"/>
    <property type="match status" value="1"/>
</dbReference>
<dbReference type="Pfam" id="PF04677">
    <property type="entry name" value="CwfJ_C_1"/>
    <property type="match status" value="1"/>
</dbReference>
<dbReference type="InterPro" id="IPR040194">
    <property type="entry name" value="Cwf19-like"/>
</dbReference>
<gene>
    <name evidence="4" type="ORF">HDK90DRAFT_457964</name>
</gene>
<reference evidence="4 5" key="1">
    <citation type="submission" date="2024-04" db="EMBL/GenBank/DDBJ databases">
        <title>Phyllosticta paracitricarpa is synonymous to the EU quarantine fungus P. citricarpa based on phylogenomic analyses.</title>
        <authorList>
            <consortium name="Lawrence Berkeley National Laboratory"/>
            <person name="Van Ingen-Buijs V.A."/>
            <person name="Van Westerhoven A.C."/>
            <person name="Haridas S."/>
            <person name="Skiadas P."/>
            <person name="Martin F."/>
            <person name="Groenewald J.Z."/>
            <person name="Crous P.W."/>
            <person name="Seidl M.F."/>
        </authorList>
    </citation>
    <scope>NUCLEOTIDE SEQUENCE [LARGE SCALE GENOMIC DNA]</scope>
    <source>
        <strain evidence="4 5">CBS 123374</strain>
    </source>
</reference>
<dbReference type="Proteomes" id="UP001492380">
    <property type="component" value="Unassembled WGS sequence"/>
</dbReference>
<sequence length="555" mass="61413">MASKIVVVGGVNGQYPDVLKKVAGLHAKNSFAFAIVAGDLFKDPASSTEEDEKNIEELISGKIEVALPTYFSLGSKPLPNKVTEKLDSSAGELCPNLYFLGKRGTLKTSEGIRIVALGGTLDPKLDKPTSDDKYSPFYSEQDARVLRGASTADILITAQWPAEIRTGSKVDFQPDEEPSQQACISDVCSHLKPRYHFSLSDSTFYEREPFFHAPTEDAPDGYKITRFISMANYGNAKKQKWIYAFSLDPTAAPPISIPSGTTASPLSFASKKRSLPSQEASYRFSAPDEGGRHHRRKGNKRQRTKPLAQDECFFCLSNANIATHLITSIGEDAYLTTAKGPLSTASTFSPHLKFPSHILIIPLNHTPTLGLISESESRASTFNEMQRYRHALQRMVATLSKGKLGAVTWEVSRASGIHTHWQFLPMPVDLIDKGLVEVAFKVQAENEKYPKFEKKDVGDGFEEGNDFFRLQIWSPAAEEEDGERDGGNGKETNLILPLDASFRFDLQFGRRVLAKLLGLENRVDWRDCGQSHEDEVGDAEASKAAFKPYDFSLEE</sequence>
<evidence type="ECO:0000256" key="1">
    <source>
        <dbReference type="SAM" id="MobiDB-lite"/>
    </source>
</evidence>
<dbReference type="Pfam" id="PF04676">
    <property type="entry name" value="CwfJ_C_2"/>
    <property type="match status" value="1"/>
</dbReference>
<dbReference type="EMBL" id="JBBWRZ010000010">
    <property type="protein sequence ID" value="KAK8227341.1"/>
    <property type="molecule type" value="Genomic_DNA"/>
</dbReference>
<feature type="domain" description="Cwf19-like C-terminal" evidence="3">
    <location>
        <begin position="303"/>
        <end position="432"/>
    </location>
</feature>
<evidence type="ECO:0000313" key="4">
    <source>
        <dbReference type="EMBL" id="KAK8227341.1"/>
    </source>
</evidence>
<dbReference type="InterPro" id="IPR006767">
    <property type="entry name" value="Cwf19-like_C_dom-2"/>
</dbReference>
<dbReference type="CDD" id="cd07380">
    <property type="entry name" value="MPP_CWF19_N"/>
    <property type="match status" value="1"/>
</dbReference>
<keyword evidence="5" id="KW-1185">Reference proteome</keyword>
<feature type="compositionally biased region" description="Basic residues" evidence="1">
    <location>
        <begin position="292"/>
        <end position="304"/>
    </location>
</feature>
<name>A0ABR1YEG5_9PEZI</name>
<evidence type="ECO:0000259" key="3">
    <source>
        <dbReference type="Pfam" id="PF04677"/>
    </source>
</evidence>
<dbReference type="InterPro" id="IPR036265">
    <property type="entry name" value="HIT-like_sf"/>
</dbReference>
<evidence type="ECO:0000313" key="5">
    <source>
        <dbReference type="Proteomes" id="UP001492380"/>
    </source>
</evidence>
<comment type="caution">
    <text evidence="4">The sequence shown here is derived from an EMBL/GenBank/DDBJ whole genome shotgun (WGS) entry which is preliminary data.</text>
</comment>
<feature type="domain" description="Cwf19-like protein C-terminal" evidence="2">
    <location>
        <begin position="494"/>
        <end position="551"/>
    </location>
</feature>
<accession>A0ABR1YEG5</accession>
<dbReference type="SUPFAM" id="SSF54197">
    <property type="entry name" value="HIT-like"/>
    <property type="match status" value="1"/>
</dbReference>
<dbReference type="PANTHER" id="PTHR12072">
    <property type="entry name" value="CWF19, CELL CYCLE CONTROL PROTEIN"/>
    <property type="match status" value="1"/>
</dbReference>
<evidence type="ECO:0000259" key="2">
    <source>
        <dbReference type="Pfam" id="PF04676"/>
    </source>
</evidence>
<organism evidence="4 5">
    <name type="scientific">Phyllosticta capitalensis</name>
    <dbReference type="NCBI Taxonomy" id="121624"/>
    <lineage>
        <taxon>Eukaryota</taxon>
        <taxon>Fungi</taxon>
        <taxon>Dikarya</taxon>
        <taxon>Ascomycota</taxon>
        <taxon>Pezizomycotina</taxon>
        <taxon>Dothideomycetes</taxon>
        <taxon>Dothideomycetes incertae sedis</taxon>
        <taxon>Botryosphaeriales</taxon>
        <taxon>Phyllostictaceae</taxon>
        <taxon>Phyllosticta</taxon>
    </lineage>
</organism>
<feature type="region of interest" description="Disordered" evidence="1">
    <location>
        <begin position="268"/>
        <end position="304"/>
    </location>
</feature>
<proteinExistence type="predicted"/>